<reference evidence="1" key="1">
    <citation type="submission" date="2023-08" db="EMBL/GenBank/DDBJ databases">
        <authorList>
            <person name="Audoor S."/>
            <person name="Bilcke G."/>
        </authorList>
    </citation>
    <scope>NUCLEOTIDE SEQUENCE</scope>
</reference>
<dbReference type="EMBL" id="CAKOGP040000913">
    <property type="protein sequence ID" value="CAJ1940601.1"/>
    <property type="molecule type" value="Genomic_DNA"/>
</dbReference>
<name>A0AAD2FI09_9STRA</name>
<keyword evidence="2" id="KW-1185">Reference proteome</keyword>
<proteinExistence type="predicted"/>
<accession>A0AAD2FI09</accession>
<dbReference type="Proteomes" id="UP001295423">
    <property type="component" value="Unassembled WGS sequence"/>
</dbReference>
<comment type="caution">
    <text evidence="1">The sequence shown here is derived from an EMBL/GenBank/DDBJ whole genome shotgun (WGS) entry which is preliminary data.</text>
</comment>
<evidence type="ECO:0000313" key="1">
    <source>
        <dbReference type="EMBL" id="CAJ1940601.1"/>
    </source>
</evidence>
<organism evidence="1 2">
    <name type="scientific">Cylindrotheca closterium</name>
    <dbReference type="NCBI Taxonomy" id="2856"/>
    <lineage>
        <taxon>Eukaryota</taxon>
        <taxon>Sar</taxon>
        <taxon>Stramenopiles</taxon>
        <taxon>Ochrophyta</taxon>
        <taxon>Bacillariophyta</taxon>
        <taxon>Bacillariophyceae</taxon>
        <taxon>Bacillariophycidae</taxon>
        <taxon>Bacillariales</taxon>
        <taxon>Bacillariaceae</taxon>
        <taxon>Cylindrotheca</taxon>
    </lineage>
</organism>
<protein>
    <submittedName>
        <fullName evidence="1">Uncharacterized protein</fullName>
    </submittedName>
</protein>
<evidence type="ECO:0000313" key="2">
    <source>
        <dbReference type="Proteomes" id="UP001295423"/>
    </source>
</evidence>
<gene>
    <name evidence="1" type="ORF">CYCCA115_LOCUS7111</name>
</gene>
<dbReference type="AlphaFoldDB" id="A0AAD2FI09"/>
<sequence>MAKFIFFSASDLIHALLNLGQKSKHETYQGCSLVLVTTMHRTADFRSYFVDPARIPSSNRNKNTTTSYAPPYWKSLIFHFHP</sequence>